<name>A0A0S4J204_BODSA</name>
<organism evidence="1 2">
    <name type="scientific">Bodo saltans</name>
    <name type="common">Flagellated protozoan</name>
    <dbReference type="NCBI Taxonomy" id="75058"/>
    <lineage>
        <taxon>Eukaryota</taxon>
        <taxon>Discoba</taxon>
        <taxon>Euglenozoa</taxon>
        <taxon>Kinetoplastea</taxon>
        <taxon>Metakinetoplastina</taxon>
        <taxon>Eubodonida</taxon>
        <taxon>Bodonidae</taxon>
        <taxon>Bodo</taxon>
    </lineage>
</organism>
<evidence type="ECO:0000313" key="2">
    <source>
        <dbReference type="Proteomes" id="UP000051952"/>
    </source>
</evidence>
<reference evidence="2" key="1">
    <citation type="submission" date="2015-09" db="EMBL/GenBank/DDBJ databases">
        <authorList>
            <consortium name="Pathogen Informatics"/>
        </authorList>
    </citation>
    <scope>NUCLEOTIDE SEQUENCE [LARGE SCALE GENOMIC DNA]</scope>
    <source>
        <strain evidence="2">Lake Konstanz</strain>
    </source>
</reference>
<accession>A0A0S4J204</accession>
<dbReference type="Proteomes" id="UP000051952">
    <property type="component" value="Unassembled WGS sequence"/>
</dbReference>
<proteinExistence type="predicted"/>
<protein>
    <submittedName>
        <fullName evidence="1">Uncharacterized protein</fullName>
    </submittedName>
</protein>
<evidence type="ECO:0000313" key="1">
    <source>
        <dbReference type="EMBL" id="CUG83861.1"/>
    </source>
</evidence>
<gene>
    <name evidence="1" type="ORF">BSAL_87850</name>
</gene>
<dbReference type="OrthoDB" id="241989at2759"/>
<dbReference type="AlphaFoldDB" id="A0A0S4J204"/>
<dbReference type="VEuPathDB" id="TriTrypDB:BSAL_87850"/>
<sequence>MIVDPRNTARNISDYLYYTKEELRASYQTLDLGNFTVTDEEMSDVFPLP</sequence>
<keyword evidence="2" id="KW-1185">Reference proteome</keyword>
<dbReference type="EMBL" id="CYKH01001106">
    <property type="protein sequence ID" value="CUG83861.1"/>
    <property type="molecule type" value="Genomic_DNA"/>
</dbReference>